<dbReference type="Proteomes" id="UP000183487">
    <property type="component" value="Unassembled WGS sequence"/>
</dbReference>
<comment type="subunit">
    <text evidence="2">Homotrimer.</text>
</comment>
<dbReference type="PANTHER" id="PTHR34501">
    <property type="entry name" value="PROTEIN YDDL-RELATED"/>
    <property type="match status" value="1"/>
</dbReference>
<feature type="chain" id="PRO_5010230871" evidence="11">
    <location>
        <begin position="23"/>
        <end position="391"/>
    </location>
</feature>
<dbReference type="GO" id="GO:0034220">
    <property type="term" value="P:monoatomic ion transmembrane transport"/>
    <property type="evidence" value="ECO:0007669"/>
    <property type="project" value="InterPro"/>
</dbReference>
<evidence type="ECO:0000313" key="14">
    <source>
        <dbReference type="Proteomes" id="UP000183487"/>
    </source>
</evidence>
<dbReference type="GO" id="GO:0015288">
    <property type="term" value="F:porin activity"/>
    <property type="evidence" value="ECO:0007669"/>
    <property type="project" value="UniProtKB-KW"/>
</dbReference>
<evidence type="ECO:0000313" key="13">
    <source>
        <dbReference type="EMBL" id="SDR36968.1"/>
    </source>
</evidence>
<keyword evidence="7" id="KW-0406">Ion transport</keyword>
<evidence type="ECO:0000256" key="3">
    <source>
        <dbReference type="ARBA" id="ARBA00022448"/>
    </source>
</evidence>
<dbReference type="GO" id="GO:0009279">
    <property type="term" value="C:cell outer membrane"/>
    <property type="evidence" value="ECO:0007669"/>
    <property type="project" value="UniProtKB-SubCell"/>
</dbReference>
<feature type="signal peptide" evidence="11">
    <location>
        <begin position="1"/>
        <end position="22"/>
    </location>
</feature>
<dbReference type="InterPro" id="IPR001702">
    <property type="entry name" value="Porin_Gram-ve"/>
</dbReference>
<reference evidence="14" key="1">
    <citation type="submission" date="2016-10" db="EMBL/GenBank/DDBJ databases">
        <authorList>
            <person name="Varghese N."/>
            <person name="Submissions S."/>
        </authorList>
    </citation>
    <scope>NUCLEOTIDE SEQUENCE [LARGE SCALE GENOMIC DNA]</scope>
    <source>
        <strain evidence="14">GAS106B</strain>
    </source>
</reference>
<dbReference type="PRINTS" id="PR00182">
    <property type="entry name" value="ECOLNEIPORIN"/>
</dbReference>
<dbReference type="CDD" id="cd00342">
    <property type="entry name" value="gram_neg_porins"/>
    <property type="match status" value="1"/>
</dbReference>
<evidence type="ECO:0000256" key="11">
    <source>
        <dbReference type="SAM" id="SignalP"/>
    </source>
</evidence>
<proteinExistence type="predicted"/>
<evidence type="ECO:0000256" key="7">
    <source>
        <dbReference type="ARBA" id="ARBA00023065"/>
    </source>
</evidence>
<evidence type="ECO:0000256" key="4">
    <source>
        <dbReference type="ARBA" id="ARBA00022452"/>
    </source>
</evidence>
<keyword evidence="5" id="KW-0812">Transmembrane</keyword>
<dbReference type="PANTHER" id="PTHR34501:SF9">
    <property type="entry name" value="MAJOR OUTER MEMBRANE PROTEIN P.IA"/>
    <property type="match status" value="1"/>
</dbReference>
<sequence>MKRIALSTVSLALLGVTGVAHAQSSVTLYGLIDESVQYVNNATPQGGSVVKLYQGNLQGSRWGLKGTEDLGGGLKAIFQLENGFDVNNGSMNGGLLFGRQAYVGLTSDSFGTTTLGRQYDPIVDLVQPLTGDNYFGSTFATPGDVDNNDNSFRVNNAIKYVSPVFSGFQFEGMYALGGAAGSTGSGQTWAGAATYATGPFSIAAGYLRADNNNTTALRDGWTSTAGGTFDSSFAANAGINAAYATAKSIGIASAAVQYVVGPITGNLSYSNAQYKPDAASTFGSTQKFNVGRAYLGYQVTPAALLGLGYAYTKGTGDASATYNQVSLGADYSLSKRTDFYAVGAWQHASGEQRVPGVGGGLVGATASIGSYGNQSSTDNQIMVSVGIRHKF</sequence>
<evidence type="ECO:0000256" key="10">
    <source>
        <dbReference type="ARBA" id="ARBA00023237"/>
    </source>
</evidence>
<feature type="domain" description="Porin" evidence="12">
    <location>
        <begin position="11"/>
        <end position="348"/>
    </location>
</feature>
<keyword evidence="6 11" id="KW-0732">Signal</keyword>
<dbReference type="InterPro" id="IPR033900">
    <property type="entry name" value="Gram_neg_porin_domain"/>
</dbReference>
<dbReference type="RefSeq" id="WP_074769890.1">
    <property type="nucleotide sequence ID" value="NZ_FNKP01000002.1"/>
</dbReference>
<keyword evidence="3" id="KW-0813">Transport</keyword>
<keyword evidence="14" id="KW-1185">Reference proteome</keyword>
<gene>
    <name evidence="13" type="ORF">SAMN05443245_5169</name>
</gene>
<organism evidence="13 14">
    <name type="scientific">Paraburkholderia fungorum</name>
    <dbReference type="NCBI Taxonomy" id="134537"/>
    <lineage>
        <taxon>Bacteria</taxon>
        <taxon>Pseudomonadati</taxon>
        <taxon>Pseudomonadota</taxon>
        <taxon>Betaproteobacteria</taxon>
        <taxon>Burkholderiales</taxon>
        <taxon>Burkholderiaceae</taxon>
        <taxon>Paraburkholderia</taxon>
    </lineage>
</organism>
<dbReference type="AlphaFoldDB" id="A0A1H1IHZ2"/>
<evidence type="ECO:0000256" key="9">
    <source>
        <dbReference type="ARBA" id="ARBA00023136"/>
    </source>
</evidence>
<evidence type="ECO:0000259" key="12">
    <source>
        <dbReference type="Pfam" id="PF13609"/>
    </source>
</evidence>
<dbReference type="EMBL" id="FNKP01000002">
    <property type="protein sequence ID" value="SDR36968.1"/>
    <property type="molecule type" value="Genomic_DNA"/>
</dbReference>
<dbReference type="PRINTS" id="PR00184">
    <property type="entry name" value="NEISSPPORIN"/>
</dbReference>
<dbReference type="InterPro" id="IPR050298">
    <property type="entry name" value="Gram-neg_bact_OMP"/>
</dbReference>
<evidence type="ECO:0000256" key="6">
    <source>
        <dbReference type="ARBA" id="ARBA00022729"/>
    </source>
</evidence>
<dbReference type="GO" id="GO:0046930">
    <property type="term" value="C:pore complex"/>
    <property type="evidence" value="ECO:0007669"/>
    <property type="project" value="UniProtKB-KW"/>
</dbReference>
<dbReference type="Gene3D" id="2.40.160.10">
    <property type="entry name" value="Porin"/>
    <property type="match status" value="1"/>
</dbReference>
<protein>
    <submittedName>
        <fullName evidence="13">Outer membrane protein (Porin)</fullName>
    </submittedName>
</protein>
<keyword evidence="4" id="KW-1134">Transmembrane beta strand</keyword>
<dbReference type="InterPro" id="IPR002299">
    <property type="entry name" value="Porin_Neis"/>
</dbReference>
<keyword evidence="10" id="KW-0998">Cell outer membrane</keyword>
<evidence type="ECO:0000256" key="8">
    <source>
        <dbReference type="ARBA" id="ARBA00023114"/>
    </source>
</evidence>
<accession>A0A1H1IHZ2</accession>
<dbReference type="OrthoDB" id="8982743at2"/>
<keyword evidence="9" id="KW-0472">Membrane</keyword>
<evidence type="ECO:0000256" key="2">
    <source>
        <dbReference type="ARBA" id="ARBA00011233"/>
    </source>
</evidence>
<dbReference type="SUPFAM" id="SSF56935">
    <property type="entry name" value="Porins"/>
    <property type="match status" value="1"/>
</dbReference>
<comment type="subcellular location">
    <subcellularLocation>
        <location evidence="1">Cell outer membrane</location>
        <topology evidence="1">Multi-pass membrane protein</topology>
    </subcellularLocation>
</comment>
<evidence type="ECO:0000256" key="5">
    <source>
        <dbReference type="ARBA" id="ARBA00022692"/>
    </source>
</evidence>
<keyword evidence="8" id="KW-0626">Porin</keyword>
<dbReference type="InterPro" id="IPR023614">
    <property type="entry name" value="Porin_dom_sf"/>
</dbReference>
<dbReference type="Pfam" id="PF13609">
    <property type="entry name" value="Porin_4"/>
    <property type="match status" value="1"/>
</dbReference>
<name>A0A1H1IHZ2_9BURK</name>
<evidence type="ECO:0000256" key="1">
    <source>
        <dbReference type="ARBA" id="ARBA00004571"/>
    </source>
</evidence>